<feature type="transmembrane region" description="Helical" evidence="1">
    <location>
        <begin position="5"/>
        <end position="26"/>
    </location>
</feature>
<sequence>MDIILIGIAAFLIILGIIGSILPVLPGVPISWLGLLVFHLAPSVPINYWFLGISLIVAVVIYALDLIVPALGTKRFGGSKAGMIGTTIGLIAGLIAPIPFGILIGPFVGAFIGELINKSDSKTALRAAFGSFIGFLASTFMEFMVAFIFLILFLLKLWDYRNLIFS</sequence>
<comment type="caution">
    <text evidence="2">The sequence shown here is derived from an EMBL/GenBank/DDBJ whole genome shotgun (WGS) entry which is preliminary data.</text>
</comment>
<feature type="transmembrane region" description="Helical" evidence="1">
    <location>
        <begin position="46"/>
        <end position="68"/>
    </location>
</feature>
<keyword evidence="3" id="KW-1185">Reference proteome</keyword>
<feature type="transmembrane region" description="Helical" evidence="1">
    <location>
        <begin position="132"/>
        <end position="155"/>
    </location>
</feature>
<dbReference type="Pfam" id="PF04306">
    <property type="entry name" value="DUF456"/>
    <property type="match status" value="1"/>
</dbReference>
<feature type="transmembrane region" description="Helical" evidence="1">
    <location>
        <begin position="88"/>
        <end position="112"/>
    </location>
</feature>
<protein>
    <submittedName>
        <fullName evidence="2">DUF456 domain-containing protein</fullName>
    </submittedName>
</protein>
<keyword evidence="1" id="KW-0472">Membrane</keyword>
<dbReference type="EMBL" id="JAVRHO010000004">
    <property type="protein sequence ID" value="MDT0645837.1"/>
    <property type="molecule type" value="Genomic_DNA"/>
</dbReference>
<gene>
    <name evidence="2" type="ORF">RM545_03985</name>
</gene>
<evidence type="ECO:0000313" key="2">
    <source>
        <dbReference type="EMBL" id="MDT0645837.1"/>
    </source>
</evidence>
<dbReference type="Proteomes" id="UP001245285">
    <property type="component" value="Unassembled WGS sequence"/>
</dbReference>
<dbReference type="PANTHER" id="PTHR39165">
    <property type="entry name" value="IG HYPOTHETICAL 17883"/>
    <property type="match status" value="1"/>
</dbReference>
<reference evidence="2 3" key="1">
    <citation type="submission" date="2023-09" db="EMBL/GenBank/DDBJ databases">
        <authorList>
            <person name="Rey-Velasco X."/>
        </authorList>
    </citation>
    <scope>NUCLEOTIDE SEQUENCE [LARGE SCALE GENOMIC DNA]</scope>
    <source>
        <strain evidence="2 3">F260</strain>
    </source>
</reference>
<evidence type="ECO:0000313" key="3">
    <source>
        <dbReference type="Proteomes" id="UP001245285"/>
    </source>
</evidence>
<dbReference type="PANTHER" id="PTHR39165:SF1">
    <property type="entry name" value="DUF456 DOMAIN-CONTAINING PROTEIN"/>
    <property type="match status" value="1"/>
</dbReference>
<keyword evidence="1" id="KW-1133">Transmembrane helix</keyword>
<name>A0ABU3CHV6_9FLAO</name>
<proteinExistence type="predicted"/>
<organism evidence="2 3">
    <name type="scientific">Autumnicola lenta</name>
    <dbReference type="NCBI Taxonomy" id="3075593"/>
    <lineage>
        <taxon>Bacteria</taxon>
        <taxon>Pseudomonadati</taxon>
        <taxon>Bacteroidota</taxon>
        <taxon>Flavobacteriia</taxon>
        <taxon>Flavobacteriales</taxon>
        <taxon>Flavobacteriaceae</taxon>
        <taxon>Autumnicola</taxon>
    </lineage>
</organism>
<evidence type="ECO:0000256" key="1">
    <source>
        <dbReference type="SAM" id="Phobius"/>
    </source>
</evidence>
<accession>A0ABU3CHV6</accession>
<dbReference type="RefSeq" id="WP_311494020.1">
    <property type="nucleotide sequence ID" value="NZ_JAVRHO010000004.1"/>
</dbReference>
<keyword evidence="1" id="KW-0812">Transmembrane</keyword>
<dbReference type="InterPro" id="IPR007403">
    <property type="entry name" value="DUF456"/>
</dbReference>